<organism evidence="10 11">
    <name type="scientific">Butyricimonas paravirosa</name>
    <dbReference type="NCBI Taxonomy" id="1472417"/>
    <lineage>
        <taxon>Bacteria</taxon>
        <taxon>Pseudomonadati</taxon>
        <taxon>Bacteroidota</taxon>
        <taxon>Bacteroidia</taxon>
        <taxon>Bacteroidales</taxon>
        <taxon>Odoribacteraceae</taxon>
        <taxon>Butyricimonas</taxon>
    </lineage>
</organism>
<dbReference type="Pfam" id="PF02572">
    <property type="entry name" value="CobA_CobO_BtuR"/>
    <property type="match status" value="1"/>
</dbReference>
<sequence length="129" mass="14886">MKYNETAIEPLFDHLVIQQFGEGRFIEREPTPADIQAAHEGLEKCRQHLMEGKFDMVILDELTIALYYSMLSLEEVLNVLRQRSPHTEVVITGRYAPQELIDIADLVTNMQEVKHYYSLGVLSRNGIDH</sequence>
<evidence type="ECO:0000313" key="10">
    <source>
        <dbReference type="EMBL" id="NJC17660.1"/>
    </source>
</evidence>
<evidence type="ECO:0000256" key="5">
    <source>
        <dbReference type="ARBA" id="ARBA00031529"/>
    </source>
</evidence>
<evidence type="ECO:0000313" key="11">
    <source>
        <dbReference type="Proteomes" id="UP000576368"/>
    </source>
</evidence>
<dbReference type="PANTHER" id="PTHR46638">
    <property type="entry name" value="CORRINOID ADENOSYLTRANSFERASE"/>
    <property type="match status" value="1"/>
</dbReference>
<proteinExistence type="inferred from homology"/>
<comment type="pathway">
    <text evidence="1">Cofactor biosynthesis; adenosylcobalamin biosynthesis; adenosylcobalamin from cob(II)yrinate a,c-diamide: step 2/7.</text>
</comment>
<reference evidence="10 11" key="1">
    <citation type="submission" date="2020-03" db="EMBL/GenBank/DDBJ databases">
        <title>Genomic Encyclopedia of Type Strains, Phase IV (KMG-IV): sequencing the most valuable type-strain genomes for metagenomic binning, comparative biology and taxonomic classification.</title>
        <authorList>
            <person name="Goeker M."/>
        </authorList>
    </citation>
    <scope>NUCLEOTIDE SEQUENCE [LARGE SCALE GENOMIC DNA]</scope>
    <source>
        <strain evidence="10 11">DSM 105722</strain>
    </source>
</reference>
<dbReference type="Gene3D" id="3.40.50.300">
    <property type="entry name" value="P-loop containing nucleotide triphosphate hydrolases"/>
    <property type="match status" value="1"/>
</dbReference>
<protein>
    <recommendedName>
        <fullName evidence="3">corrinoid adenosyltransferase</fullName>
        <ecNumber evidence="3">2.5.1.17</ecNumber>
    </recommendedName>
    <alternativeName>
        <fullName evidence="5">Cob(II)alamin adenosyltransferase</fullName>
    </alternativeName>
    <alternativeName>
        <fullName evidence="7">Cob(II)yrinic acid a,c-diamide adenosyltransferase</fullName>
    </alternativeName>
    <alternativeName>
        <fullName evidence="6">Cobinamide/cobalamin adenosyltransferase</fullName>
    </alternativeName>
</protein>
<evidence type="ECO:0000256" key="1">
    <source>
        <dbReference type="ARBA" id="ARBA00005121"/>
    </source>
</evidence>
<comment type="catalytic activity">
    <reaction evidence="9">
        <text>2 cob(II)alamin + reduced [electron-transfer flavoprotein] + 2 ATP = 2 adenosylcob(III)alamin + 2 triphosphate + oxidized [electron-transfer flavoprotein] + 3 H(+)</text>
        <dbReference type="Rhea" id="RHEA:28671"/>
        <dbReference type="Rhea" id="RHEA-COMP:10685"/>
        <dbReference type="Rhea" id="RHEA-COMP:10686"/>
        <dbReference type="ChEBI" id="CHEBI:15378"/>
        <dbReference type="ChEBI" id="CHEBI:16304"/>
        <dbReference type="ChEBI" id="CHEBI:18036"/>
        <dbReference type="ChEBI" id="CHEBI:18408"/>
        <dbReference type="ChEBI" id="CHEBI:30616"/>
        <dbReference type="ChEBI" id="CHEBI:57692"/>
        <dbReference type="ChEBI" id="CHEBI:58307"/>
        <dbReference type="EC" id="2.5.1.17"/>
    </reaction>
</comment>
<comment type="function">
    <text evidence="4">Required for both de novo synthesis of the corrin ring for the assimilation of exogenous corrinoids. Participates in the adenosylation of a variety of incomplete and complete corrinoids.</text>
</comment>
<dbReference type="GO" id="GO:0005524">
    <property type="term" value="F:ATP binding"/>
    <property type="evidence" value="ECO:0007669"/>
    <property type="project" value="InterPro"/>
</dbReference>
<evidence type="ECO:0000256" key="4">
    <source>
        <dbReference type="ARBA" id="ARBA00024929"/>
    </source>
</evidence>
<evidence type="ECO:0000256" key="9">
    <source>
        <dbReference type="ARBA" id="ARBA00048692"/>
    </source>
</evidence>
<evidence type="ECO:0000256" key="6">
    <source>
        <dbReference type="ARBA" id="ARBA00033334"/>
    </source>
</evidence>
<evidence type="ECO:0000256" key="3">
    <source>
        <dbReference type="ARBA" id="ARBA00012454"/>
    </source>
</evidence>
<dbReference type="InterPro" id="IPR003724">
    <property type="entry name" value="CblAdoTrfase_CobA"/>
</dbReference>
<dbReference type="PANTHER" id="PTHR46638:SF1">
    <property type="entry name" value="CORRINOID ADENOSYLTRANSFERASE"/>
    <property type="match status" value="1"/>
</dbReference>
<dbReference type="GO" id="GO:0009236">
    <property type="term" value="P:cobalamin biosynthetic process"/>
    <property type="evidence" value="ECO:0007669"/>
    <property type="project" value="InterPro"/>
</dbReference>
<keyword evidence="10" id="KW-0808">Transferase</keyword>
<dbReference type="SUPFAM" id="SSF52540">
    <property type="entry name" value="P-loop containing nucleoside triphosphate hydrolases"/>
    <property type="match status" value="1"/>
</dbReference>
<gene>
    <name evidence="10" type="ORF">GGR15_001275</name>
</gene>
<accession>A0A7X5YAP4</accession>
<comment type="catalytic activity">
    <reaction evidence="8">
        <text>2 cob(II)yrinate a,c diamide + reduced [electron-transfer flavoprotein] + 2 ATP = 2 adenosylcob(III)yrinate a,c-diamide + 2 triphosphate + oxidized [electron-transfer flavoprotein] + 3 H(+)</text>
        <dbReference type="Rhea" id="RHEA:11528"/>
        <dbReference type="Rhea" id="RHEA-COMP:10685"/>
        <dbReference type="Rhea" id="RHEA-COMP:10686"/>
        <dbReference type="ChEBI" id="CHEBI:15378"/>
        <dbReference type="ChEBI" id="CHEBI:18036"/>
        <dbReference type="ChEBI" id="CHEBI:30616"/>
        <dbReference type="ChEBI" id="CHEBI:57692"/>
        <dbReference type="ChEBI" id="CHEBI:58307"/>
        <dbReference type="ChEBI" id="CHEBI:58503"/>
        <dbReference type="ChEBI" id="CHEBI:58537"/>
        <dbReference type="EC" id="2.5.1.17"/>
    </reaction>
</comment>
<evidence type="ECO:0000256" key="8">
    <source>
        <dbReference type="ARBA" id="ARBA00048555"/>
    </source>
</evidence>
<comment type="caution">
    <text evidence="10">The sequence shown here is derived from an EMBL/GenBank/DDBJ whole genome shotgun (WGS) entry which is preliminary data.</text>
</comment>
<dbReference type="InterPro" id="IPR027417">
    <property type="entry name" value="P-loop_NTPase"/>
</dbReference>
<evidence type="ECO:0000256" key="7">
    <source>
        <dbReference type="ARBA" id="ARBA00033354"/>
    </source>
</evidence>
<evidence type="ECO:0000256" key="2">
    <source>
        <dbReference type="ARBA" id="ARBA00007487"/>
    </source>
</evidence>
<comment type="similarity">
    <text evidence="2">Belongs to the Cob(I)alamin adenosyltransferase family.</text>
</comment>
<dbReference type="EC" id="2.5.1.17" evidence="3"/>
<dbReference type="GO" id="GO:0008817">
    <property type="term" value="F:corrinoid adenosyltransferase activity"/>
    <property type="evidence" value="ECO:0007669"/>
    <property type="project" value="UniProtKB-EC"/>
</dbReference>
<dbReference type="Proteomes" id="UP000576368">
    <property type="component" value="Unassembled WGS sequence"/>
</dbReference>
<name>A0A7X5YAP4_9BACT</name>
<dbReference type="EMBL" id="JAATLI010000004">
    <property type="protein sequence ID" value="NJC17660.1"/>
    <property type="molecule type" value="Genomic_DNA"/>
</dbReference>
<dbReference type="AlphaFoldDB" id="A0A7X5YAP4"/>